<gene>
    <name evidence="1" type="ORF">PsYK624_122780</name>
</gene>
<evidence type="ECO:0000313" key="1">
    <source>
        <dbReference type="EMBL" id="GJE96085.1"/>
    </source>
</evidence>
<evidence type="ECO:0000313" key="2">
    <source>
        <dbReference type="Proteomes" id="UP000703269"/>
    </source>
</evidence>
<protein>
    <submittedName>
        <fullName evidence="1">Uncharacterized protein</fullName>
    </submittedName>
</protein>
<dbReference type="EMBL" id="BPQB01000055">
    <property type="protein sequence ID" value="GJE96085.1"/>
    <property type="molecule type" value="Genomic_DNA"/>
</dbReference>
<dbReference type="Proteomes" id="UP000703269">
    <property type="component" value="Unassembled WGS sequence"/>
</dbReference>
<keyword evidence="2" id="KW-1185">Reference proteome</keyword>
<organism evidence="1 2">
    <name type="scientific">Phanerochaete sordida</name>
    <dbReference type="NCBI Taxonomy" id="48140"/>
    <lineage>
        <taxon>Eukaryota</taxon>
        <taxon>Fungi</taxon>
        <taxon>Dikarya</taxon>
        <taxon>Basidiomycota</taxon>
        <taxon>Agaricomycotina</taxon>
        <taxon>Agaricomycetes</taxon>
        <taxon>Polyporales</taxon>
        <taxon>Phanerochaetaceae</taxon>
        <taxon>Phanerochaete</taxon>
    </lineage>
</organism>
<sequence>MLLLAALKNAYMLVRELTISDAAGLKPEELLELLESLDNLELLSVDAHAQRMGALQLIICITTYVDLGERLLAAIARMGCLHTIEFSSHGSLSGWMPLENDPVPGALPACRLRRLQVLDGDVFPPSQTYRFWEALTAEKANDDAAPLLHLSTTMARNGFGPLARFLESSGTQLQSLRLDIRMVPLWQEGTLHAFHTSGFSLSVCKHLRTLTLLLDAPHPQDTHNIAICAALLATAAADVPLEHVELAVYHLHCATFDSPHTADMFDVLDSTLENLPHLKSVEWHLNHVEPPGIPHMRQSLIHVVRQRIPLLARRKGVDLTWRVARMMGRASSNI</sequence>
<comment type="caution">
    <text evidence="1">The sequence shown here is derived from an EMBL/GenBank/DDBJ whole genome shotgun (WGS) entry which is preliminary data.</text>
</comment>
<reference evidence="1 2" key="1">
    <citation type="submission" date="2021-08" db="EMBL/GenBank/DDBJ databases">
        <title>Draft Genome Sequence of Phanerochaete sordida strain YK-624.</title>
        <authorList>
            <person name="Mori T."/>
            <person name="Dohra H."/>
            <person name="Suzuki T."/>
            <person name="Kawagishi H."/>
            <person name="Hirai H."/>
        </authorList>
    </citation>
    <scope>NUCLEOTIDE SEQUENCE [LARGE SCALE GENOMIC DNA]</scope>
    <source>
        <strain evidence="1 2">YK-624</strain>
    </source>
</reference>
<accession>A0A9P3LI80</accession>
<name>A0A9P3LI80_9APHY</name>
<proteinExistence type="predicted"/>
<dbReference type="AlphaFoldDB" id="A0A9P3LI80"/>